<proteinExistence type="predicted"/>
<protein>
    <submittedName>
        <fullName evidence="3">Uncharacterized protein</fullName>
    </submittedName>
</protein>
<dbReference type="RefSeq" id="XP_069208524.1">
    <property type="nucleotide sequence ID" value="XM_069353882.1"/>
</dbReference>
<feature type="chain" id="PRO_5047404449" evidence="2">
    <location>
        <begin position="21"/>
        <end position="184"/>
    </location>
</feature>
<organism evidence="3 4">
    <name type="scientific">Vanrija albida</name>
    <dbReference type="NCBI Taxonomy" id="181172"/>
    <lineage>
        <taxon>Eukaryota</taxon>
        <taxon>Fungi</taxon>
        <taxon>Dikarya</taxon>
        <taxon>Basidiomycota</taxon>
        <taxon>Agaricomycotina</taxon>
        <taxon>Tremellomycetes</taxon>
        <taxon>Trichosporonales</taxon>
        <taxon>Trichosporonaceae</taxon>
        <taxon>Vanrija</taxon>
    </lineage>
</organism>
<evidence type="ECO:0000313" key="4">
    <source>
        <dbReference type="Proteomes" id="UP001565368"/>
    </source>
</evidence>
<keyword evidence="4" id="KW-1185">Reference proteome</keyword>
<accession>A0ABR3Q1K1</accession>
<dbReference type="Proteomes" id="UP001565368">
    <property type="component" value="Unassembled WGS sequence"/>
</dbReference>
<comment type="caution">
    <text evidence="3">The sequence shown here is derived from an EMBL/GenBank/DDBJ whole genome shotgun (WGS) entry which is preliminary data.</text>
</comment>
<feature type="region of interest" description="Disordered" evidence="1">
    <location>
        <begin position="25"/>
        <end position="45"/>
    </location>
</feature>
<name>A0ABR3Q1K1_9TREE</name>
<dbReference type="GeneID" id="95986436"/>
<evidence type="ECO:0000313" key="3">
    <source>
        <dbReference type="EMBL" id="KAL1408580.1"/>
    </source>
</evidence>
<reference evidence="3 4" key="1">
    <citation type="submission" date="2023-08" db="EMBL/GenBank/DDBJ databases">
        <title>Annotated Genome Sequence of Vanrija albida AlHP1.</title>
        <authorList>
            <person name="Herzog R."/>
        </authorList>
    </citation>
    <scope>NUCLEOTIDE SEQUENCE [LARGE SCALE GENOMIC DNA]</scope>
    <source>
        <strain evidence="3 4">AlHP1</strain>
    </source>
</reference>
<keyword evidence="2" id="KW-0732">Signal</keyword>
<feature type="signal peptide" evidence="2">
    <location>
        <begin position="1"/>
        <end position="20"/>
    </location>
</feature>
<sequence length="184" mass="19656">MLLLGPTLASLLLTASLAAAQSQSSAEAQPQSSTPTVAPTAAPTYPTGGVITTSVGAFTRDNGTSSDYETRILDTATIKYILANVTVTFPTSSDWWAADARNAWPNIALLGGPLNNVSLPSLPNQYSRYWYTIGWNVTLHNEDTSLLKAPTFLARGGLSQEPFEANLTRRNGNEIGKKQLVDAK</sequence>
<dbReference type="EMBL" id="JBBXJM010000004">
    <property type="protein sequence ID" value="KAL1408580.1"/>
    <property type="molecule type" value="Genomic_DNA"/>
</dbReference>
<evidence type="ECO:0000256" key="1">
    <source>
        <dbReference type="SAM" id="MobiDB-lite"/>
    </source>
</evidence>
<evidence type="ECO:0000256" key="2">
    <source>
        <dbReference type="SAM" id="SignalP"/>
    </source>
</evidence>
<gene>
    <name evidence="3" type="ORF">Q8F55_005393</name>
</gene>